<evidence type="ECO:0000313" key="1">
    <source>
        <dbReference type="EMBL" id="QJA52467.1"/>
    </source>
</evidence>
<accession>A0A6H1ZYS2</accession>
<dbReference type="EMBL" id="MT144989">
    <property type="protein sequence ID" value="QJI02287.1"/>
    <property type="molecule type" value="Genomic_DNA"/>
</dbReference>
<organism evidence="1">
    <name type="scientific">viral metagenome</name>
    <dbReference type="NCBI Taxonomy" id="1070528"/>
    <lineage>
        <taxon>unclassified sequences</taxon>
        <taxon>metagenomes</taxon>
        <taxon>organismal metagenomes</taxon>
    </lineage>
</organism>
<proteinExistence type="predicted"/>
<gene>
    <name evidence="1" type="ORF">TM448A02742_0007</name>
    <name evidence="2" type="ORF">TM448B03070_0006</name>
</gene>
<sequence length="86" mass="9516">MNDLKWLFTAPYSKGELEREIVMAQAVMESELVGTAFPDSTFEDGYIAALNFVLGNEGSNVREEYEAICAEHSTTDVQAGDYEQTA</sequence>
<reference evidence="1" key="1">
    <citation type="submission" date="2020-03" db="EMBL/GenBank/DDBJ databases">
        <title>The deep terrestrial virosphere.</title>
        <authorList>
            <person name="Holmfeldt K."/>
            <person name="Nilsson E."/>
            <person name="Simone D."/>
            <person name="Lopez-Fernandez M."/>
            <person name="Wu X."/>
            <person name="de Brujin I."/>
            <person name="Lundin D."/>
            <person name="Andersson A."/>
            <person name="Bertilsson S."/>
            <person name="Dopson M."/>
        </authorList>
    </citation>
    <scope>NUCLEOTIDE SEQUENCE</scope>
    <source>
        <strain evidence="1">TM448A02742</strain>
        <strain evidence="2">TM448B03070</strain>
    </source>
</reference>
<dbReference type="EMBL" id="MT144342">
    <property type="protein sequence ID" value="QJA52467.1"/>
    <property type="molecule type" value="Genomic_DNA"/>
</dbReference>
<dbReference type="AlphaFoldDB" id="A0A6H1ZYS2"/>
<name>A0A6H1ZYS2_9ZZZZ</name>
<protein>
    <submittedName>
        <fullName evidence="1">Uncharacterized protein</fullName>
    </submittedName>
</protein>
<evidence type="ECO:0000313" key="2">
    <source>
        <dbReference type="EMBL" id="QJI02287.1"/>
    </source>
</evidence>